<dbReference type="Proteomes" id="UP000255334">
    <property type="component" value="Unassembled WGS sequence"/>
</dbReference>
<dbReference type="SUPFAM" id="SSF56954">
    <property type="entry name" value="Outer membrane efflux proteins (OEP)"/>
    <property type="match status" value="1"/>
</dbReference>
<proteinExistence type="inferred from homology"/>
<evidence type="ECO:0000256" key="3">
    <source>
        <dbReference type="ARBA" id="ARBA00022448"/>
    </source>
</evidence>
<dbReference type="PANTHER" id="PTHR30026">
    <property type="entry name" value="OUTER MEMBRANE PROTEIN TOLC"/>
    <property type="match status" value="1"/>
</dbReference>
<comment type="subcellular location">
    <subcellularLocation>
        <location evidence="1">Cell outer membrane</location>
    </subcellularLocation>
</comment>
<sequence>MQLALTKANGTADTAFASLIATIGLPPETHFQIAPSADTSATETVAPLRELIDEALQSRPDVVAAMDKVAASDAKIDTARAAYRPTVSLSAQVLQNIGRISNDGGPYSSIDRTGNALFVSFDWPLFDGGARATNVSLAVSEKTAAEDALAEAKDTAAKQVVQAYSNLKTSLDNRNQALAYTHASELAYQAALDSYRRGLTSITDLTNDEATLAQAEAGQEDADASVGIARAALDLAIGHQPSVH</sequence>
<evidence type="ECO:0000256" key="2">
    <source>
        <dbReference type="ARBA" id="ARBA00007613"/>
    </source>
</evidence>
<accession>A0A370X847</accession>
<dbReference type="GO" id="GO:0009279">
    <property type="term" value="C:cell outer membrane"/>
    <property type="evidence" value="ECO:0007669"/>
    <property type="project" value="UniProtKB-SubCell"/>
</dbReference>
<evidence type="ECO:0000256" key="5">
    <source>
        <dbReference type="ARBA" id="ARBA00022692"/>
    </source>
</evidence>
<evidence type="ECO:0000256" key="7">
    <source>
        <dbReference type="ARBA" id="ARBA00023237"/>
    </source>
</evidence>
<dbReference type="EMBL" id="QRBF01000003">
    <property type="protein sequence ID" value="RDS84395.1"/>
    <property type="molecule type" value="Genomic_DNA"/>
</dbReference>
<dbReference type="GO" id="GO:1990281">
    <property type="term" value="C:efflux pump complex"/>
    <property type="evidence" value="ECO:0007669"/>
    <property type="project" value="TreeGrafter"/>
</dbReference>
<comment type="similarity">
    <text evidence="2">Belongs to the outer membrane factor (OMF) (TC 1.B.17) family.</text>
</comment>
<evidence type="ECO:0000256" key="1">
    <source>
        <dbReference type="ARBA" id="ARBA00004442"/>
    </source>
</evidence>
<evidence type="ECO:0000313" key="8">
    <source>
        <dbReference type="EMBL" id="RDS84395.1"/>
    </source>
</evidence>
<comment type="caution">
    <text evidence="8">The sequence shown here is derived from an EMBL/GenBank/DDBJ whole genome shotgun (WGS) entry which is preliminary data.</text>
</comment>
<keyword evidence="3" id="KW-0813">Transport</keyword>
<reference evidence="8 9" key="1">
    <citation type="submission" date="2018-07" db="EMBL/GenBank/DDBJ databases">
        <title>Dyella monticola sp. nov. and Dyella psychrodurans sp. nov. isolated from monsoon evergreen broad-leaved forest soil of Dinghu Mountain, China.</title>
        <authorList>
            <person name="Gao Z."/>
            <person name="Qiu L."/>
        </authorList>
    </citation>
    <scope>NUCLEOTIDE SEQUENCE [LARGE SCALE GENOMIC DNA]</scope>
    <source>
        <strain evidence="8 9">4MSK11</strain>
    </source>
</reference>
<dbReference type="GO" id="GO:0015562">
    <property type="term" value="F:efflux transmembrane transporter activity"/>
    <property type="evidence" value="ECO:0007669"/>
    <property type="project" value="InterPro"/>
</dbReference>
<keyword evidence="5" id="KW-0812">Transmembrane</keyword>
<dbReference type="InterPro" id="IPR003423">
    <property type="entry name" value="OMP_efflux"/>
</dbReference>
<keyword evidence="9" id="KW-1185">Reference proteome</keyword>
<name>A0A370X847_9GAMM</name>
<dbReference type="GO" id="GO:0015288">
    <property type="term" value="F:porin activity"/>
    <property type="evidence" value="ECO:0007669"/>
    <property type="project" value="TreeGrafter"/>
</dbReference>
<dbReference type="Pfam" id="PF02321">
    <property type="entry name" value="OEP"/>
    <property type="match status" value="1"/>
</dbReference>
<protein>
    <submittedName>
        <fullName evidence="8">TolC family protein</fullName>
    </submittedName>
</protein>
<keyword evidence="7" id="KW-0998">Cell outer membrane</keyword>
<evidence type="ECO:0000313" key="9">
    <source>
        <dbReference type="Proteomes" id="UP000255334"/>
    </source>
</evidence>
<dbReference type="InterPro" id="IPR051906">
    <property type="entry name" value="TolC-like"/>
</dbReference>
<dbReference type="AlphaFoldDB" id="A0A370X847"/>
<evidence type="ECO:0000256" key="6">
    <source>
        <dbReference type="ARBA" id="ARBA00023136"/>
    </source>
</evidence>
<dbReference type="PANTHER" id="PTHR30026:SF20">
    <property type="entry name" value="OUTER MEMBRANE PROTEIN TOLC"/>
    <property type="match status" value="1"/>
</dbReference>
<keyword evidence="6" id="KW-0472">Membrane</keyword>
<evidence type="ECO:0000256" key="4">
    <source>
        <dbReference type="ARBA" id="ARBA00022452"/>
    </source>
</evidence>
<gene>
    <name evidence="8" type="ORF">DWU99_10890</name>
</gene>
<organism evidence="8 9">
    <name type="scientific">Dyella psychrodurans</name>
    <dbReference type="NCBI Taxonomy" id="1927960"/>
    <lineage>
        <taxon>Bacteria</taxon>
        <taxon>Pseudomonadati</taxon>
        <taxon>Pseudomonadota</taxon>
        <taxon>Gammaproteobacteria</taxon>
        <taxon>Lysobacterales</taxon>
        <taxon>Rhodanobacteraceae</taxon>
        <taxon>Dyella</taxon>
    </lineage>
</organism>
<keyword evidence="4" id="KW-1134">Transmembrane beta strand</keyword>
<dbReference type="Gene3D" id="1.20.1600.10">
    <property type="entry name" value="Outer membrane efflux proteins (OEP)"/>
    <property type="match status" value="1"/>
</dbReference>